<dbReference type="EMBL" id="NRQW01000184">
    <property type="protein sequence ID" value="PLZ91260.1"/>
    <property type="molecule type" value="Genomic_DNA"/>
</dbReference>
<dbReference type="Proteomes" id="UP000235036">
    <property type="component" value="Unassembled WGS sequence"/>
</dbReference>
<name>A0A2N6K4R7_FISMU</name>
<dbReference type="RefSeq" id="WP_016865736.1">
    <property type="nucleotide sequence ID" value="NZ_CAWNVR010000271.1"/>
</dbReference>
<evidence type="ECO:0000313" key="2">
    <source>
        <dbReference type="Proteomes" id="UP000235036"/>
    </source>
</evidence>
<protein>
    <submittedName>
        <fullName evidence="1">Uncharacterized protein</fullName>
    </submittedName>
</protein>
<comment type="caution">
    <text evidence="1">The sequence shown here is derived from an EMBL/GenBank/DDBJ whole genome shotgun (WGS) entry which is preliminary data.</text>
</comment>
<dbReference type="AlphaFoldDB" id="A0A2N6K4R7"/>
<organism evidence="1 2">
    <name type="scientific">Fischerella muscicola CCMEE 5323</name>
    <dbReference type="NCBI Taxonomy" id="2019572"/>
    <lineage>
        <taxon>Bacteria</taxon>
        <taxon>Bacillati</taxon>
        <taxon>Cyanobacteriota</taxon>
        <taxon>Cyanophyceae</taxon>
        <taxon>Nostocales</taxon>
        <taxon>Hapalosiphonaceae</taxon>
        <taxon>Fischerella</taxon>
    </lineage>
</organism>
<gene>
    <name evidence="1" type="ORF">CEN44_08910</name>
</gene>
<reference evidence="1 2" key="1">
    <citation type="submission" date="2017-08" db="EMBL/GenBank/DDBJ databases">
        <title>Genomes of Fischerella (Mastigocladus) sp. strains.</title>
        <authorList>
            <person name="Miller S.R."/>
        </authorList>
    </citation>
    <scope>NUCLEOTIDE SEQUENCE [LARGE SCALE GENOMIC DNA]</scope>
    <source>
        <strain evidence="1 2">CCMEE 5323</strain>
    </source>
</reference>
<proteinExistence type="predicted"/>
<sequence>MASSLLEQPSLSLNILRVSASPRQPRPVNFGLVEYWNFFCCWFAPQILRVGQKYNRLNFYLIMKQLQFHRP</sequence>
<accession>A0A2N6K4R7</accession>
<evidence type="ECO:0000313" key="1">
    <source>
        <dbReference type="EMBL" id="PLZ91260.1"/>
    </source>
</evidence>
<keyword evidence="2" id="KW-1185">Reference proteome</keyword>